<dbReference type="InterPro" id="IPR042100">
    <property type="entry name" value="Bug_dom1"/>
</dbReference>
<name>A0A7Y9IR25_9BURK</name>
<proteinExistence type="inferred from homology"/>
<reference evidence="2 3" key="1">
    <citation type="submission" date="2020-07" db="EMBL/GenBank/DDBJ databases">
        <title>Genomic Encyclopedia of Type Strains, Phase IV (KMG-V): Genome sequencing to study the core and pangenomes of soil and plant-associated prokaryotes.</title>
        <authorList>
            <person name="Whitman W."/>
        </authorList>
    </citation>
    <scope>NUCLEOTIDE SEQUENCE [LARGE SCALE GENOMIC DNA]</scope>
    <source>
        <strain evidence="2 3">SAS40</strain>
    </source>
</reference>
<dbReference type="Gene3D" id="3.40.190.150">
    <property type="entry name" value="Bordetella uptake gene, domain 1"/>
    <property type="match status" value="1"/>
</dbReference>
<comment type="caution">
    <text evidence="2">The sequence shown here is derived from an EMBL/GenBank/DDBJ whole genome shotgun (WGS) entry which is preliminary data.</text>
</comment>
<organism evidence="2 3">
    <name type="scientific">Pigmentiphaga litoralis</name>
    <dbReference type="NCBI Taxonomy" id="516702"/>
    <lineage>
        <taxon>Bacteria</taxon>
        <taxon>Pseudomonadati</taxon>
        <taxon>Pseudomonadota</taxon>
        <taxon>Betaproteobacteria</taxon>
        <taxon>Burkholderiales</taxon>
        <taxon>Alcaligenaceae</taxon>
        <taxon>Pigmentiphaga</taxon>
    </lineage>
</organism>
<evidence type="ECO:0000313" key="2">
    <source>
        <dbReference type="EMBL" id="NYE81423.1"/>
    </source>
</evidence>
<dbReference type="EMBL" id="JACBYR010000001">
    <property type="protein sequence ID" value="NYE81423.1"/>
    <property type="molecule type" value="Genomic_DNA"/>
</dbReference>
<accession>A0A7Y9IR25</accession>
<dbReference type="Proteomes" id="UP000542125">
    <property type="component" value="Unassembled WGS sequence"/>
</dbReference>
<dbReference type="SUPFAM" id="SSF53850">
    <property type="entry name" value="Periplasmic binding protein-like II"/>
    <property type="match status" value="1"/>
</dbReference>
<gene>
    <name evidence="2" type="ORF">FHW18_000694</name>
</gene>
<dbReference type="Gene3D" id="3.40.190.10">
    <property type="entry name" value="Periplasmic binding protein-like II"/>
    <property type="match status" value="1"/>
</dbReference>
<dbReference type="AlphaFoldDB" id="A0A7Y9IR25"/>
<comment type="similarity">
    <text evidence="1">Belongs to the UPF0065 (bug) family.</text>
</comment>
<protein>
    <submittedName>
        <fullName evidence="2">Putative tricarboxylic transport membrane protein</fullName>
    </submittedName>
</protein>
<evidence type="ECO:0000313" key="3">
    <source>
        <dbReference type="Proteomes" id="UP000542125"/>
    </source>
</evidence>
<dbReference type="PANTHER" id="PTHR42928:SF3">
    <property type="entry name" value="UPF0065 PROTEIN YFLP"/>
    <property type="match status" value="1"/>
</dbReference>
<sequence length="368" mass="38365">MSRRYRVARTAGVGRLGTAVNLASAVRSAKRIAVVSASAAALAFAAATTAQAQALPAAPPVAQPECIAPAKSGGGFDVTCRLVRTMFDDARLVTSPVRITHLLGGIGAVAFHSIVATRPADPSALVAFSAGSLLNLAQGKFGPYTEKDVRWVASLGMDYGVVVVRKDAPYQSLKDLVSALKANPNGVVFGAGGTLGSQDWLKSAKVSRAAGVDFKLMRFVAFEGGGEALTALTGGHVQVVAGDASEAAQLLAAGAPIRVLAVLSSERLPGALATVPTAMEQGYDIRWPIVRGVYVGGKVTDADYRAWVESFRQLMARPAYPKQRAAAGLFPQTLVGDALTDYVRSTMADYRQLAGEYALRVPRAAPLP</sequence>
<dbReference type="Pfam" id="PF03401">
    <property type="entry name" value="TctC"/>
    <property type="match status" value="1"/>
</dbReference>
<dbReference type="PANTHER" id="PTHR42928">
    <property type="entry name" value="TRICARBOXYLATE-BINDING PROTEIN"/>
    <property type="match status" value="1"/>
</dbReference>
<evidence type="ECO:0000256" key="1">
    <source>
        <dbReference type="ARBA" id="ARBA00006987"/>
    </source>
</evidence>
<dbReference type="RefSeq" id="WP_179583445.1">
    <property type="nucleotide sequence ID" value="NZ_JACBYR010000001.1"/>
</dbReference>
<keyword evidence="3" id="KW-1185">Reference proteome</keyword>
<dbReference type="PIRSF" id="PIRSF017082">
    <property type="entry name" value="YflP"/>
    <property type="match status" value="1"/>
</dbReference>
<dbReference type="CDD" id="cd07012">
    <property type="entry name" value="PBP2_Bug_TTT"/>
    <property type="match status" value="1"/>
</dbReference>
<dbReference type="InterPro" id="IPR005064">
    <property type="entry name" value="BUG"/>
</dbReference>